<reference evidence="6" key="1">
    <citation type="journal article" date="2019" name="Int. J. Syst. Evol. Microbiol.">
        <title>The Global Catalogue of Microorganisms (GCM) 10K type strain sequencing project: providing services to taxonomists for standard genome sequencing and annotation.</title>
        <authorList>
            <consortium name="The Broad Institute Genomics Platform"/>
            <consortium name="The Broad Institute Genome Sequencing Center for Infectious Disease"/>
            <person name="Wu L."/>
            <person name="Ma J."/>
        </authorList>
    </citation>
    <scope>NUCLEOTIDE SEQUENCE [LARGE SCALE GENOMIC DNA]</scope>
    <source>
        <strain evidence="6">CCUG 54950</strain>
    </source>
</reference>
<organism evidence="5 6">
    <name type="scientific">Paenibacillus wenxiniae</name>
    <dbReference type="NCBI Taxonomy" id="1636843"/>
    <lineage>
        <taxon>Bacteria</taxon>
        <taxon>Bacillati</taxon>
        <taxon>Bacillota</taxon>
        <taxon>Bacilli</taxon>
        <taxon>Bacillales</taxon>
        <taxon>Paenibacillaceae</taxon>
        <taxon>Paenibacillus</taxon>
    </lineage>
</organism>
<dbReference type="InterPro" id="IPR020449">
    <property type="entry name" value="Tscrpt_reg_AraC-type_HTH"/>
</dbReference>
<dbReference type="InterPro" id="IPR018060">
    <property type="entry name" value="HTH_AraC"/>
</dbReference>
<dbReference type="Pfam" id="PF12833">
    <property type="entry name" value="HTH_18"/>
    <property type="match status" value="1"/>
</dbReference>
<dbReference type="SMART" id="SM00871">
    <property type="entry name" value="AraC_E_bind"/>
    <property type="match status" value="1"/>
</dbReference>
<evidence type="ECO:0000313" key="6">
    <source>
        <dbReference type="Proteomes" id="UP001597233"/>
    </source>
</evidence>
<feature type="domain" description="HTH araC/xylS-type" evidence="4">
    <location>
        <begin position="8"/>
        <end position="105"/>
    </location>
</feature>
<sequence length="307" mass="34924">MNYMECIQSTIDYIEQHLKEPLRAEELAGLAGFSLYHFYKVFQSQTGLPVMDYIRRRRLAYAAADMASTRTLLDIALDYGFETHAGFTKAFRKTYGLSPEQYRMHATGYVPEKVDLAKLANYQLIGGMMMRPTFVIKPEFKLAGYAIETRVNGDNMTDIPAFWQRYTEENGEHMLHEVLQPVSHTEYGACIMNDPHAEHFRYVIGVEVEGFEHVPDGLFTTVIPASTYAVFTTPPANRADGGFRRAIQGTTSYIFNEWFPSSGYAYASGGVDFEVYDQRCYGDENLVMDIYIPVEKKEYAEAGNGHM</sequence>
<evidence type="ECO:0000256" key="1">
    <source>
        <dbReference type="ARBA" id="ARBA00023015"/>
    </source>
</evidence>
<proteinExistence type="predicted"/>
<dbReference type="Proteomes" id="UP001597233">
    <property type="component" value="Unassembled WGS sequence"/>
</dbReference>
<keyword evidence="6" id="KW-1185">Reference proteome</keyword>
<dbReference type="EMBL" id="JBHUEH010000011">
    <property type="protein sequence ID" value="MFD1885117.1"/>
    <property type="molecule type" value="Genomic_DNA"/>
</dbReference>
<accession>A0ABW4RFM6</accession>
<name>A0ABW4RFM6_9BACL</name>
<dbReference type="SUPFAM" id="SSF55136">
    <property type="entry name" value="Probable bacterial effector-binding domain"/>
    <property type="match status" value="1"/>
</dbReference>
<dbReference type="Pfam" id="PF14526">
    <property type="entry name" value="Cass2"/>
    <property type="match status" value="1"/>
</dbReference>
<dbReference type="RefSeq" id="WP_347325971.1">
    <property type="nucleotide sequence ID" value="NZ_JBCGUH010000008.1"/>
</dbReference>
<dbReference type="SUPFAM" id="SSF46689">
    <property type="entry name" value="Homeodomain-like"/>
    <property type="match status" value="2"/>
</dbReference>
<dbReference type="InterPro" id="IPR009057">
    <property type="entry name" value="Homeodomain-like_sf"/>
</dbReference>
<dbReference type="PROSITE" id="PS01124">
    <property type="entry name" value="HTH_ARAC_FAMILY_2"/>
    <property type="match status" value="1"/>
</dbReference>
<dbReference type="PANTHER" id="PTHR47504:SF5">
    <property type="entry name" value="RIGHT ORIGIN-BINDING PROTEIN"/>
    <property type="match status" value="1"/>
</dbReference>
<dbReference type="Gene3D" id="3.20.80.10">
    <property type="entry name" value="Regulatory factor, effector binding domain"/>
    <property type="match status" value="1"/>
</dbReference>
<dbReference type="InterPro" id="IPR029441">
    <property type="entry name" value="Cass2"/>
</dbReference>
<evidence type="ECO:0000313" key="5">
    <source>
        <dbReference type="EMBL" id="MFD1885117.1"/>
    </source>
</evidence>
<dbReference type="Gene3D" id="1.10.10.60">
    <property type="entry name" value="Homeodomain-like"/>
    <property type="match status" value="2"/>
</dbReference>
<dbReference type="InterPro" id="IPR011256">
    <property type="entry name" value="Reg_factor_effector_dom_sf"/>
</dbReference>
<dbReference type="PRINTS" id="PR00032">
    <property type="entry name" value="HTHARAC"/>
</dbReference>
<dbReference type="InterPro" id="IPR010499">
    <property type="entry name" value="AraC_E-bd"/>
</dbReference>
<evidence type="ECO:0000259" key="4">
    <source>
        <dbReference type="PROSITE" id="PS01124"/>
    </source>
</evidence>
<keyword evidence="1" id="KW-0805">Transcription regulation</keyword>
<keyword evidence="3" id="KW-0804">Transcription</keyword>
<dbReference type="InterPro" id="IPR018062">
    <property type="entry name" value="HTH_AraC-typ_CS"/>
</dbReference>
<comment type="caution">
    <text evidence="5">The sequence shown here is derived from an EMBL/GenBank/DDBJ whole genome shotgun (WGS) entry which is preliminary data.</text>
</comment>
<keyword evidence="2" id="KW-0238">DNA-binding</keyword>
<dbReference type="PANTHER" id="PTHR47504">
    <property type="entry name" value="RIGHT ORIGIN-BINDING PROTEIN"/>
    <property type="match status" value="1"/>
</dbReference>
<dbReference type="InterPro" id="IPR050959">
    <property type="entry name" value="MarA-like"/>
</dbReference>
<evidence type="ECO:0000256" key="3">
    <source>
        <dbReference type="ARBA" id="ARBA00023163"/>
    </source>
</evidence>
<evidence type="ECO:0000256" key="2">
    <source>
        <dbReference type="ARBA" id="ARBA00023125"/>
    </source>
</evidence>
<protein>
    <submittedName>
        <fullName evidence="5">AraC family transcriptional regulator</fullName>
    </submittedName>
</protein>
<dbReference type="PROSITE" id="PS00041">
    <property type="entry name" value="HTH_ARAC_FAMILY_1"/>
    <property type="match status" value="1"/>
</dbReference>
<dbReference type="SMART" id="SM00342">
    <property type="entry name" value="HTH_ARAC"/>
    <property type="match status" value="1"/>
</dbReference>
<gene>
    <name evidence="5" type="ORF">ACFSC9_06210</name>
</gene>